<comment type="caution">
    <text evidence="7">The sequence shown here is derived from an EMBL/GenBank/DDBJ whole genome shotgun (WGS) entry which is preliminary data.</text>
</comment>
<evidence type="ECO:0000313" key="8">
    <source>
        <dbReference type="Proteomes" id="UP000807306"/>
    </source>
</evidence>
<feature type="signal peptide" evidence="6">
    <location>
        <begin position="1"/>
        <end position="19"/>
    </location>
</feature>
<evidence type="ECO:0000256" key="3">
    <source>
        <dbReference type="ARBA" id="ARBA00022525"/>
    </source>
</evidence>
<accession>A0A9P6ESG9</accession>
<keyword evidence="5" id="KW-0325">Glycoprotein</keyword>
<dbReference type="EMBL" id="MU157826">
    <property type="protein sequence ID" value="KAF9534337.1"/>
    <property type="molecule type" value="Genomic_DNA"/>
</dbReference>
<feature type="chain" id="PRO_5040231805" evidence="6">
    <location>
        <begin position="20"/>
        <end position="236"/>
    </location>
</feature>
<evidence type="ECO:0000256" key="1">
    <source>
        <dbReference type="ARBA" id="ARBA00004613"/>
    </source>
</evidence>
<evidence type="ECO:0000256" key="5">
    <source>
        <dbReference type="ARBA" id="ARBA00023180"/>
    </source>
</evidence>
<keyword evidence="4 6" id="KW-0732">Signal</keyword>
<evidence type="ECO:0000313" key="7">
    <source>
        <dbReference type="EMBL" id="KAF9534337.1"/>
    </source>
</evidence>
<protein>
    <submittedName>
        <fullName evidence="7">Uncharacterized protein</fullName>
    </submittedName>
</protein>
<evidence type="ECO:0000256" key="6">
    <source>
        <dbReference type="SAM" id="SignalP"/>
    </source>
</evidence>
<dbReference type="Proteomes" id="UP000807306">
    <property type="component" value="Unassembled WGS sequence"/>
</dbReference>
<name>A0A9P6ESG9_9AGAR</name>
<evidence type="ECO:0000256" key="4">
    <source>
        <dbReference type="ARBA" id="ARBA00022729"/>
    </source>
</evidence>
<keyword evidence="3" id="KW-0964">Secreted</keyword>
<reference evidence="7" key="1">
    <citation type="submission" date="2020-11" db="EMBL/GenBank/DDBJ databases">
        <authorList>
            <consortium name="DOE Joint Genome Institute"/>
            <person name="Ahrendt S."/>
            <person name="Riley R."/>
            <person name="Andreopoulos W."/>
            <person name="Labutti K."/>
            <person name="Pangilinan J."/>
            <person name="Ruiz-Duenas F.J."/>
            <person name="Barrasa J.M."/>
            <person name="Sanchez-Garcia M."/>
            <person name="Camarero S."/>
            <person name="Miyauchi S."/>
            <person name="Serrano A."/>
            <person name="Linde D."/>
            <person name="Babiker R."/>
            <person name="Drula E."/>
            <person name="Ayuso-Fernandez I."/>
            <person name="Pacheco R."/>
            <person name="Padilla G."/>
            <person name="Ferreira P."/>
            <person name="Barriuso J."/>
            <person name="Kellner H."/>
            <person name="Castanera R."/>
            <person name="Alfaro M."/>
            <person name="Ramirez L."/>
            <person name="Pisabarro A.G."/>
            <person name="Kuo A."/>
            <person name="Tritt A."/>
            <person name="Lipzen A."/>
            <person name="He G."/>
            <person name="Yan M."/>
            <person name="Ng V."/>
            <person name="Cullen D."/>
            <person name="Martin F."/>
            <person name="Rosso M.-N."/>
            <person name="Henrissat B."/>
            <person name="Hibbett D."/>
            <person name="Martinez A.T."/>
            <person name="Grigoriev I.V."/>
        </authorList>
    </citation>
    <scope>NUCLEOTIDE SEQUENCE</scope>
    <source>
        <strain evidence="7">CBS 506.95</strain>
    </source>
</reference>
<organism evidence="7 8">
    <name type="scientific">Crepidotus variabilis</name>
    <dbReference type="NCBI Taxonomy" id="179855"/>
    <lineage>
        <taxon>Eukaryota</taxon>
        <taxon>Fungi</taxon>
        <taxon>Dikarya</taxon>
        <taxon>Basidiomycota</taxon>
        <taxon>Agaricomycotina</taxon>
        <taxon>Agaricomycetes</taxon>
        <taxon>Agaricomycetidae</taxon>
        <taxon>Agaricales</taxon>
        <taxon>Agaricineae</taxon>
        <taxon>Crepidotaceae</taxon>
        <taxon>Crepidotus</taxon>
    </lineage>
</organism>
<proteinExistence type="inferred from homology"/>
<dbReference type="OrthoDB" id="958254at2759"/>
<dbReference type="PANTHER" id="PTHR13234">
    <property type="entry name" value="GAMMA-INTERFERON INDUCIBLE LYSOSOMAL THIOL REDUCTASE GILT"/>
    <property type="match status" value="1"/>
</dbReference>
<keyword evidence="8" id="KW-1185">Reference proteome</keyword>
<sequence length="236" mass="25585">MRLPALLLLVLSGLAGVLCTRRSRLALVDTDGDAQNFMQSKLVVPVQLGVMSRCPDALTCEAVFNDVLPSVKDKIDLSLVYIAKFDPTDTPFGVQCMHGRWECAGNVQQLCVHKYASVATWWEFVSCQNKQGRSRIGFPDVALQCAKEVGVDWEKSGAGTCAGLDGSGTAPEGVALLKESIQTGISLHLKSSCTVVINGKAVCIHDSEWKNCENGHEPADFIKQIEEEYSRLNGAL</sequence>
<dbReference type="GO" id="GO:0005576">
    <property type="term" value="C:extracellular region"/>
    <property type="evidence" value="ECO:0007669"/>
    <property type="project" value="UniProtKB-SubCell"/>
</dbReference>
<dbReference type="InterPro" id="IPR004911">
    <property type="entry name" value="Interferon-induced_GILT"/>
</dbReference>
<evidence type="ECO:0000256" key="2">
    <source>
        <dbReference type="ARBA" id="ARBA00005679"/>
    </source>
</evidence>
<comment type="subcellular location">
    <subcellularLocation>
        <location evidence="1">Secreted</location>
    </subcellularLocation>
</comment>
<gene>
    <name evidence="7" type="ORF">CPB83DRAFT_844069</name>
</gene>
<comment type="similarity">
    <text evidence="2">Belongs to the GILT family.</text>
</comment>
<dbReference type="GO" id="GO:0016671">
    <property type="term" value="F:oxidoreductase activity, acting on a sulfur group of donors, disulfide as acceptor"/>
    <property type="evidence" value="ECO:0007669"/>
    <property type="project" value="InterPro"/>
</dbReference>
<dbReference type="PANTHER" id="PTHR13234:SF8">
    <property type="entry name" value="GAMMA-INTERFERON-INDUCIBLE LYSOSOMAL THIOL REDUCTASE"/>
    <property type="match status" value="1"/>
</dbReference>
<dbReference type="Pfam" id="PF03227">
    <property type="entry name" value="GILT"/>
    <property type="match status" value="1"/>
</dbReference>
<dbReference type="AlphaFoldDB" id="A0A9P6ESG9"/>